<sequence length="101" mass="12023">MIELRYTGQFKKDLKRILNQPQKLKALNEVLRMLKNEIKLPERYRLHELIGEYKGCFECHIEGDFLLIWFNEETDTIALLRLGSHSELFKKQSLTQDSITI</sequence>
<dbReference type="InterPro" id="IPR007712">
    <property type="entry name" value="RelE/ParE_toxin"/>
</dbReference>
<dbReference type="PIRSF" id="PIRSF006156">
    <property type="entry name" value="YafQ"/>
    <property type="match status" value="1"/>
</dbReference>
<gene>
    <name evidence="2" type="ORF">AAK873_08495</name>
</gene>
<keyword evidence="1" id="KW-1277">Toxin-antitoxin system</keyword>
<dbReference type="RefSeq" id="WP_121698637.1">
    <property type="nucleotide sequence ID" value="NZ_JBCLPP010000021.1"/>
</dbReference>
<evidence type="ECO:0000313" key="3">
    <source>
        <dbReference type="Proteomes" id="UP001565200"/>
    </source>
</evidence>
<dbReference type="PANTHER" id="PTHR40588:SF1">
    <property type="entry name" value="MRNA INTERFERASE TOXIN YAFQ"/>
    <property type="match status" value="1"/>
</dbReference>
<keyword evidence="3" id="KW-1185">Reference proteome</keyword>
<reference evidence="2 3" key="1">
    <citation type="submission" date="2024-03" db="EMBL/GenBank/DDBJ databases">
        <title>Mouse gut bacterial collection (mGBC) of GemPharmatech.</title>
        <authorList>
            <person name="He Y."/>
            <person name="Dong L."/>
            <person name="Wu D."/>
            <person name="Gao X."/>
            <person name="Lin Z."/>
        </authorList>
    </citation>
    <scope>NUCLEOTIDE SEQUENCE [LARGE SCALE GENOMIC DNA]</scope>
    <source>
        <strain evidence="2 3">54-13</strain>
    </source>
</reference>
<dbReference type="InterPro" id="IPR004386">
    <property type="entry name" value="Toxin_YafQ-like"/>
</dbReference>
<dbReference type="Gene3D" id="3.30.2310.20">
    <property type="entry name" value="RelE-like"/>
    <property type="match status" value="1"/>
</dbReference>
<dbReference type="PANTHER" id="PTHR40588">
    <property type="entry name" value="MRNA INTERFERASE TOXIN YAFQ"/>
    <property type="match status" value="1"/>
</dbReference>
<dbReference type="InterPro" id="IPR035093">
    <property type="entry name" value="RelE/ParE_toxin_dom_sf"/>
</dbReference>
<dbReference type="Pfam" id="PF15738">
    <property type="entry name" value="YafQ_toxin"/>
    <property type="match status" value="1"/>
</dbReference>
<name>A0ABV4CWC4_9BACT</name>
<evidence type="ECO:0000313" key="2">
    <source>
        <dbReference type="EMBL" id="MEY8245651.1"/>
    </source>
</evidence>
<evidence type="ECO:0000256" key="1">
    <source>
        <dbReference type="ARBA" id="ARBA00022649"/>
    </source>
</evidence>
<accession>A0ABV4CWC4</accession>
<dbReference type="NCBIfam" id="TIGR02385">
    <property type="entry name" value="RelE_StbE"/>
    <property type="match status" value="1"/>
</dbReference>
<dbReference type="Proteomes" id="UP001565200">
    <property type="component" value="Unassembled WGS sequence"/>
</dbReference>
<comment type="caution">
    <text evidence="2">The sequence shown here is derived from an EMBL/GenBank/DDBJ whole genome shotgun (WGS) entry which is preliminary data.</text>
</comment>
<dbReference type="EMBL" id="JBCLPP010000021">
    <property type="protein sequence ID" value="MEY8245651.1"/>
    <property type="molecule type" value="Genomic_DNA"/>
</dbReference>
<proteinExistence type="predicted"/>
<protein>
    <submittedName>
        <fullName evidence="2">Type II toxin-antitoxin system YafQ family toxin</fullName>
    </submittedName>
</protein>
<dbReference type="SUPFAM" id="SSF143011">
    <property type="entry name" value="RelE-like"/>
    <property type="match status" value="1"/>
</dbReference>
<organism evidence="2 3">
    <name type="scientific">Heminiphilus faecis</name>
    <dbReference type="NCBI Taxonomy" id="2601703"/>
    <lineage>
        <taxon>Bacteria</taxon>
        <taxon>Pseudomonadati</taxon>
        <taxon>Bacteroidota</taxon>
        <taxon>Bacteroidia</taxon>
        <taxon>Bacteroidales</taxon>
        <taxon>Muribaculaceae</taxon>
        <taxon>Heminiphilus</taxon>
    </lineage>
</organism>